<keyword evidence="3" id="KW-0378">Hydrolase</keyword>
<sequence length="635" mass="71641">MYPIYTHFKSKQSTFLAPFHNIRQRNRLSIVLYLIFSFSTLTAQTVFAQLKQAIQKSLAEQELTGVVWSIVDSDGRIRTDCVGLKNTSTKEPLQPTDKVHVGSIAKTVLAAGILHLATEGKIRLDDPVTTYLPDINFINPWKESNPVTVRHLLDHTSGLSDIRLWHLFSTSADPHMPLSALYQNNPDVLRIQTKPGLEFSYSNMGYTLLGMVIESITHLPYEKYLDRNLLRPLGMLHSTFEFVSQEGKSADSSLAMGHLDKGEPYAAVPVYIRPAGQFTTTAYDMGLFLRFMMSDGRINGKEFISRKLVSQIGKPSTTYAAKNGLPNGYALGAFYRDKHGVIGLAHAGNIVGYHAMLYMFPAEQKAFFVSHNIDKENADYEIFNRLLIKELNIPTLELDLPETAAKKTTAKKFEDWNGYYIPTKTKVEPFRLLDYLSGYTKISVQTNGATLIPFQNKPITLFYQGEQRFRAADKIRPSHVFYTDEEHNRFITSGVVTLKKTDGWRILLVNISFIAGMLAMVYLFISGICQLIRSKRKVWQQAIIWHFLSQVWILISLGILITQPFISLGDPTTGSIGLAIGTVLLPLLTLVSILKYRKADLSKPLFKFDLFSLVVVFQLLIVLALNGLIPLMLWK</sequence>
<feature type="transmembrane region" description="Helical" evidence="1">
    <location>
        <begin position="578"/>
        <end position="596"/>
    </location>
</feature>
<evidence type="ECO:0000259" key="2">
    <source>
        <dbReference type="Pfam" id="PF00144"/>
    </source>
</evidence>
<dbReference type="Proteomes" id="UP001228581">
    <property type="component" value="Unassembled WGS sequence"/>
</dbReference>
<keyword evidence="1" id="KW-0812">Transmembrane</keyword>
<evidence type="ECO:0000256" key="1">
    <source>
        <dbReference type="SAM" id="Phobius"/>
    </source>
</evidence>
<accession>A0ABT7CMX8</accession>
<organism evidence="3 4">
    <name type="scientific">Xanthocytophaga flava</name>
    <dbReference type="NCBI Taxonomy" id="3048013"/>
    <lineage>
        <taxon>Bacteria</taxon>
        <taxon>Pseudomonadati</taxon>
        <taxon>Bacteroidota</taxon>
        <taxon>Cytophagia</taxon>
        <taxon>Cytophagales</taxon>
        <taxon>Rhodocytophagaceae</taxon>
        <taxon>Xanthocytophaga</taxon>
    </lineage>
</organism>
<gene>
    <name evidence="3" type="ORF">QNI19_19035</name>
</gene>
<dbReference type="Gene3D" id="3.40.710.10">
    <property type="entry name" value="DD-peptidase/beta-lactamase superfamily"/>
    <property type="match status" value="1"/>
</dbReference>
<feature type="transmembrane region" description="Helical" evidence="1">
    <location>
        <begin position="30"/>
        <end position="50"/>
    </location>
</feature>
<feature type="domain" description="Beta-lactamase-related" evidence="2">
    <location>
        <begin position="51"/>
        <end position="381"/>
    </location>
</feature>
<dbReference type="SUPFAM" id="SSF56601">
    <property type="entry name" value="beta-lactamase/transpeptidase-like"/>
    <property type="match status" value="1"/>
</dbReference>
<dbReference type="InterPro" id="IPR012338">
    <property type="entry name" value="Beta-lactam/transpept-like"/>
</dbReference>
<feature type="transmembrane region" description="Helical" evidence="1">
    <location>
        <begin position="608"/>
        <end position="633"/>
    </location>
</feature>
<feature type="transmembrane region" description="Helical" evidence="1">
    <location>
        <begin position="544"/>
        <end position="566"/>
    </location>
</feature>
<proteinExistence type="predicted"/>
<dbReference type="Pfam" id="PF00144">
    <property type="entry name" value="Beta-lactamase"/>
    <property type="match status" value="1"/>
</dbReference>
<dbReference type="PANTHER" id="PTHR46825:SF9">
    <property type="entry name" value="BETA-LACTAMASE-RELATED DOMAIN-CONTAINING PROTEIN"/>
    <property type="match status" value="1"/>
</dbReference>
<evidence type="ECO:0000313" key="4">
    <source>
        <dbReference type="Proteomes" id="UP001228581"/>
    </source>
</evidence>
<dbReference type="EC" id="3.1.1.103" evidence="3"/>
<reference evidence="3 4" key="1">
    <citation type="submission" date="2023-05" db="EMBL/GenBank/DDBJ databases">
        <authorList>
            <person name="Zhang X."/>
        </authorList>
    </citation>
    <scope>NUCLEOTIDE SEQUENCE [LARGE SCALE GENOMIC DNA]</scope>
    <source>
        <strain evidence="3 4">DM2B3-1</strain>
    </source>
</reference>
<dbReference type="RefSeq" id="WP_313998743.1">
    <property type="nucleotide sequence ID" value="NZ_JASJOR010000050.1"/>
</dbReference>
<keyword evidence="1" id="KW-1133">Transmembrane helix</keyword>
<name>A0ABT7CMX8_9BACT</name>
<dbReference type="GO" id="GO:0016787">
    <property type="term" value="F:hydrolase activity"/>
    <property type="evidence" value="ECO:0007669"/>
    <property type="project" value="UniProtKB-KW"/>
</dbReference>
<dbReference type="PANTHER" id="PTHR46825">
    <property type="entry name" value="D-ALANYL-D-ALANINE-CARBOXYPEPTIDASE/ENDOPEPTIDASE AMPH"/>
    <property type="match status" value="1"/>
</dbReference>
<dbReference type="InterPro" id="IPR001466">
    <property type="entry name" value="Beta-lactam-related"/>
</dbReference>
<protein>
    <submittedName>
        <fullName evidence="3">Serine hydrolase domain-containing protein</fullName>
        <ecNumber evidence="3">3.1.1.103</ecNumber>
    </submittedName>
</protein>
<dbReference type="InterPro" id="IPR050491">
    <property type="entry name" value="AmpC-like"/>
</dbReference>
<dbReference type="EMBL" id="JASJOT010000012">
    <property type="protein sequence ID" value="MDJ1495042.1"/>
    <property type="molecule type" value="Genomic_DNA"/>
</dbReference>
<keyword evidence="1" id="KW-0472">Membrane</keyword>
<keyword evidence="4" id="KW-1185">Reference proteome</keyword>
<comment type="caution">
    <text evidence="3">The sequence shown here is derived from an EMBL/GenBank/DDBJ whole genome shotgun (WGS) entry which is preliminary data.</text>
</comment>
<evidence type="ECO:0000313" key="3">
    <source>
        <dbReference type="EMBL" id="MDJ1495042.1"/>
    </source>
</evidence>
<feature type="transmembrane region" description="Helical" evidence="1">
    <location>
        <begin position="507"/>
        <end position="532"/>
    </location>
</feature>